<dbReference type="InterPro" id="IPR017937">
    <property type="entry name" value="Thioredoxin_CS"/>
</dbReference>
<dbReference type="PROSITE" id="PS51352">
    <property type="entry name" value="THIOREDOXIN_2"/>
    <property type="match status" value="1"/>
</dbReference>
<evidence type="ECO:0000313" key="5">
    <source>
        <dbReference type="Proteomes" id="UP000293846"/>
    </source>
</evidence>
<keyword evidence="2" id="KW-1133">Transmembrane helix</keyword>
<feature type="transmembrane region" description="Helical" evidence="2">
    <location>
        <begin position="103"/>
        <end position="125"/>
    </location>
</feature>
<accession>A0A4R1AUU4</accession>
<keyword evidence="5" id="KW-1185">Reference proteome</keyword>
<sequence>MMKWVILGISIGIGFVFLKLWLLRSPKKELGKQLFELAVNSVFWGFLIWKGSLLLLEQKLIVESPMSLLYFTGGTRGFILGILGAFIYFVLKARKLKITNVMILKSIVVFAFAVISGSFLLNLFFNEDKPKVNTADTVEVGLQEGNKAPDFQLKTLNDTDVKLSDLQGKKVFLNFWATWCPPCKAEIPHMQDFYESRNKTEVEILAVNLTTSEKNPGKIRDFVTERSVTFPVLLDQEGEIGDQYRALTIPTSYLIDSNGIVRKKIVGPMDKEMMEQLIESVD</sequence>
<keyword evidence="2" id="KW-0812">Transmembrane</keyword>
<dbReference type="EMBL" id="SJTH01000048">
    <property type="protein sequence ID" value="TCJ01843.1"/>
    <property type="molecule type" value="Genomic_DNA"/>
</dbReference>
<keyword evidence="2" id="KW-0472">Membrane</keyword>
<evidence type="ECO:0000259" key="3">
    <source>
        <dbReference type="PROSITE" id="PS51352"/>
    </source>
</evidence>
<dbReference type="InterPro" id="IPR036249">
    <property type="entry name" value="Thioredoxin-like_sf"/>
</dbReference>
<dbReference type="SUPFAM" id="SSF52833">
    <property type="entry name" value="Thioredoxin-like"/>
    <property type="match status" value="1"/>
</dbReference>
<protein>
    <submittedName>
        <fullName evidence="4">Redoxin domain-containing protein</fullName>
    </submittedName>
</protein>
<dbReference type="CDD" id="cd02966">
    <property type="entry name" value="TlpA_like_family"/>
    <property type="match status" value="1"/>
</dbReference>
<feature type="transmembrane region" description="Helical" evidence="2">
    <location>
        <begin position="68"/>
        <end position="91"/>
    </location>
</feature>
<evidence type="ECO:0000313" key="4">
    <source>
        <dbReference type="EMBL" id="TCJ01843.1"/>
    </source>
</evidence>
<dbReference type="Pfam" id="PF00578">
    <property type="entry name" value="AhpC-TSA"/>
    <property type="match status" value="1"/>
</dbReference>
<dbReference type="PROSITE" id="PS00194">
    <property type="entry name" value="THIOREDOXIN_1"/>
    <property type="match status" value="1"/>
</dbReference>
<organism evidence="4 5">
    <name type="scientific">Cytobacillus praedii</name>
    <dbReference type="NCBI Taxonomy" id="1742358"/>
    <lineage>
        <taxon>Bacteria</taxon>
        <taxon>Bacillati</taxon>
        <taxon>Bacillota</taxon>
        <taxon>Bacilli</taxon>
        <taxon>Bacillales</taxon>
        <taxon>Bacillaceae</taxon>
        <taxon>Cytobacillus</taxon>
    </lineage>
</organism>
<comment type="caution">
    <text evidence="4">The sequence shown here is derived from an EMBL/GenBank/DDBJ whole genome shotgun (WGS) entry which is preliminary data.</text>
</comment>
<reference evidence="4 5" key="1">
    <citation type="submission" date="2019-03" db="EMBL/GenBank/DDBJ databases">
        <authorList>
            <person name="Jensen L."/>
            <person name="Storgaard J."/>
            <person name="Sulaj E."/>
            <person name="Schramm A."/>
            <person name="Marshall I.P.G."/>
        </authorList>
    </citation>
    <scope>NUCLEOTIDE SEQUENCE [LARGE SCALE GENOMIC DNA]</scope>
    <source>
        <strain evidence="4 5">2017H2G3</strain>
    </source>
</reference>
<dbReference type="OrthoDB" id="25753at2"/>
<dbReference type="RefSeq" id="WP_131238232.1">
    <property type="nucleotide sequence ID" value="NZ_SJTH01000048.1"/>
</dbReference>
<dbReference type="PANTHER" id="PTHR42852:SF13">
    <property type="entry name" value="PROTEIN DIPZ"/>
    <property type="match status" value="1"/>
</dbReference>
<dbReference type="GO" id="GO:0016209">
    <property type="term" value="F:antioxidant activity"/>
    <property type="evidence" value="ECO:0007669"/>
    <property type="project" value="InterPro"/>
</dbReference>
<proteinExistence type="predicted"/>
<name>A0A4R1AUU4_9BACI</name>
<dbReference type="PANTHER" id="PTHR42852">
    <property type="entry name" value="THIOL:DISULFIDE INTERCHANGE PROTEIN DSBE"/>
    <property type="match status" value="1"/>
</dbReference>
<dbReference type="InterPro" id="IPR050553">
    <property type="entry name" value="Thioredoxin_ResA/DsbE_sf"/>
</dbReference>
<dbReference type="GO" id="GO:0016491">
    <property type="term" value="F:oxidoreductase activity"/>
    <property type="evidence" value="ECO:0007669"/>
    <property type="project" value="InterPro"/>
</dbReference>
<dbReference type="InterPro" id="IPR013766">
    <property type="entry name" value="Thioredoxin_domain"/>
</dbReference>
<dbReference type="STRING" id="1742358.GCA_001439605_05114"/>
<dbReference type="InterPro" id="IPR000866">
    <property type="entry name" value="AhpC/TSA"/>
</dbReference>
<dbReference type="Gene3D" id="3.40.30.10">
    <property type="entry name" value="Glutaredoxin"/>
    <property type="match status" value="1"/>
</dbReference>
<feature type="transmembrane region" description="Helical" evidence="2">
    <location>
        <begin position="34"/>
        <end position="56"/>
    </location>
</feature>
<feature type="transmembrane region" description="Helical" evidence="2">
    <location>
        <begin position="6"/>
        <end position="22"/>
    </location>
</feature>
<keyword evidence="1" id="KW-1015">Disulfide bond</keyword>
<gene>
    <name evidence="4" type="ORF">E0Y62_22190</name>
</gene>
<dbReference type="AlphaFoldDB" id="A0A4R1AUU4"/>
<evidence type="ECO:0000256" key="1">
    <source>
        <dbReference type="ARBA" id="ARBA00023157"/>
    </source>
</evidence>
<evidence type="ECO:0000256" key="2">
    <source>
        <dbReference type="SAM" id="Phobius"/>
    </source>
</evidence>
<feature type="domain" description="Thioredoxin" evidence="3">
    <location>
        <begin position="142"/>
        <end position="282"/>
    </location>
</feature>
<dbReference type="Proteomes" id="UP000293846">
    <property type="component" value="Unassembled WGS sequence"/>
</dbReference>